<proteinExistence type="predicted"/>
<name>A0A9C6XU30_FRAOC</name>
<dbReference type="AlphaFoldDB" id="A0A9C6XU30"/>
<dbReference type="Proteomes" id="UP000504606">
    <property type="component" value="Unplaced"/>
</dbReference>
<feature type="coiled-coil region" evidence="1">
    <location>
        <begin position="304"/>
        <end position="331"/>
    </location>
</feature>
<evidence type="ECO:0000313" key="3">
    <source>
        <dbReference type="RefSeq" id="XP_052131158.1"/>
    </source>
</evidence>
<evidence type="ECO:0000313" key="2">
    <source>
        <dbReference type="Proteomes" id="UP000504606"/>
    </source>
</evidence>
<evidence type="ECO:0000256" key="1">
    <source>
        <dbReference type="SAM" id="Coils"/>
    </source>
</evidence>
<organism evidence="2 3">
    <name type="scientific">Frankliniella occidentalis</name>
    <name type="common">Western flower thrips</name>
    <name type="synonym">Euthrips occidentalis</name>
    <dbReference type="NCBI Taxonomy" id="133901"/>
    <lineage>
        <taxon>Eukaryota</taxon>
        <taxon>Metazoa</taxon>
        <taxon>Ecdysozoa</taxon>
        <taxon>Arthropoda</taxon>
        <taxon>Hexapoda</taxon>
        <taxon>Insecta</taxon>
        <taxon>Pterygota</taxon>
        <taxon>Neoptera</taxon>
        <taxon>Paraneoptera</taxon>
        <taxon>Thysanoptera</taxon>
        <taxon>Terebrantia</taxon>
        <taxon>Thripoidea</taxon>
        <taxon>Thripidae</taxon>
        <taxon>Frankliniella</taxon>
    </lineage>
</organism>
<gene>
    <name evidence="3" type="primary">LOC113214373</name>
</gene>
<reference evidence="3" key="1">
    <citation type="submission" date="2025-08" db="UniProtKB">
        <authorList>
            <consortium name="RefSeq"/>
        </authorList>
    </citation>
    <scope>IDENTIFICATION</scope>
    <source>
        <tissue evidence="3">Whole organism</tissue>
    </source>
</reference>
<protein>
    <submittedName>
        <fullName evidence="3">Uncharacterized protein LOC113214373 isoform X2</fullName>
    </submittedName>
</protein>
<accession>A0A9C6XU30</accession>
<keyword evidence="1" id="KW-0175">Coiled coil</keyword>
<sequence length="638" mass="71090">MRSPASAELVVNVKNFLVASSRTVRQFADSKEKINVMENIGEIRWGIAEKIRKRRDLLSNQIQPAIAIAVLRLQRAARELPAELIEEQQRVNLSKRLIDDQHRKIREAAFRGNALGLLSTLVKACIGMFSTDTVILDGALEAVTMDMDGPVMLPGTDTGGDQIKTMFTAAKSLMSIMSDDDDHFDPEKVFSKIQSIATAVSASHLQGLASDGSATATLAIQEHYLIRREEWLRVMEHAVRNGILPLLDSFHQDMQNVFSGPERSRAALSLRSGLGEVRLALAPLTVAHGGLAAPRELQLCAELLDESLGVLVSLLDEIEEYREQLATAASVQSLKSRMVSWDIDFCTGDGENKEELKEGVAVLEKAIRANLVLERHNMAMHSYKQWAFPFASEYLNRTSPSMEERTVRNGDGAAISASTDINELLERLERNHAVITNRDSKIFTRYFKYPDSLHLWAHDQYEEHLDQLLEGKEVTMLANVLESPLHEDAVKFDTIDVRLVSTNESRQSELDLAFEESQISMTHLGVSYYKCGSQVFSVSVESQDISFSAKKKDGKPLTTNGVYDKLRDGDMMLSPYAVWKIKIDGPPSLFRVLSSFKGEVSLALEGHAQYVHGLQCSNSLRGYYKAVESKSELNVMAI</sequence>
<dbReference type="RefSeq" id="XP_052131158.1">
    <property type="nucleotide sequence ID" value="XM_052275198.1"/>
</dbReference>
<keyword evidence="2" id="KW-1185">Reference proteome</keyword>
<dbReference type="GeneID" id="113214373"/>